<sequence>MARQRSAALLLGLALGLQSTPAYADAIDDEVAEYIREVRKMILREPEDSSETVYNYNQEYQDANADFVRQKYAKMKENVLKARNDNERAKAMRVMKAEALKEAVDITEANLLK</sequence>
<feature type="coiled-coil region" evidence="1">
    <location>
        <begin position="65"/>
        <end position="92"/>
    </location>
</feature>
<accession>A0A812MBL2</accession>
<proteinExistence type="predicted"/>
<comment type="caution">
    <text evidence="3">The sequence shown here is derived from an EMBL/GenBank/DDBJ whole genome shotgun (WGS) entry which is preliminary data.</text>
</comment>
<dbReference type="Proteomes" id="UP000604046">
    <property type="component" value="Unassembled WGS sequence"/>
</dbReference>
<keyword evidence="1" id="KW-0175">Coiled coil</keyword>
<evidence type="ECO:0000256" key="2">
    <source>
        <dbReference type="SAM" id="SignalP"/>
    </source>
</evidence>
<organism evidence="3 4">
    <name type="scientific">Symbiodinium natans</name>
    <dbReference type="NCBI Taxonomy" id="878477"/>
    <lineage>
        <taxon>Eukaryota</taxon>
        <taxon>Sar</taxon>
        <taxon>Alveolata</taxon>
        <taxon>Dinophyceae</taxon>
        <taxon>Suessiales</taxon>
        <taxon>Symbiodiniaceae</taxon>
        <taxon>Symbiodinium</taxon>
    </lineage>
</organism>
<evidence type="ECO:0000313" key="4">
    <source>
        <dbReference type="Proteomes" id="UP000604046"/>
    </source>
</evidence>
<feature type="signal peptide" evidence="2">
    <location>
        <begin position="1"/>
        <end position="24"/>
    </location>
</feature>
<keyword evidence="2" id="KW-0732">Signal</keyword>
<feature type="chain" id="PRO_5032388715" evidence="2">
    <location>
        <begin position="25"/>
        <end position="113"/>
    </location>
</feature>
<reference evidence="3" key="1">
    <citation type="submission" date="2021-02" db="EMBL/GenBank/DDBJ databases">
        <authorList>
            <person name="Dougan E. K."/>
            <person name="Rhodes N."/>
            <person name="Thang M."/>
            <person name="Chan C."/>
        </authorList>
    </citation>
    <scope>NUCLEOTIDE SEQUENCE</scope>
</reference>
<gene>
    <name evidence="3" type="ORF">SNAT2548_LOCUS13863</name>
</gene>
<dbReference type="EMBL" id="CAJNDS010001524">
    <property type="protein sequence ID" value="CAE7263617.1"/>
    <property type="molecule type" value="Genomic_DNA"/>
</dbReference>
<evidence type="ECO:0000256" key="1">
    <source>
        <dbReference type="SAM" id="Coils"/>
    </source>
</evidence>
<dbReference type="AlphaFoldDB" id="A0A812MBL2"/>
<protein>
    <submittedName>
        <fullName evidence="3">Uncharacterized protein</fullName>
    </submittedName>
</protein>
<dbReference type="OrthoDB" id="426886at2759"/>
<name>A0A812MBL2_9DINO</name>
<evidence type="ECO:0000313" key="3">
    <source>
        <dbReference type="EMBL" id="CAE7263617.1"/>
    </source>
</evidence>
<keyword evidence="4" id="KW-1185">Reference proteome</keyword>